<gene>
    <name evidence="1" type="ORF">GCM10011571_27460</name>
</gene>
<organism evidence="1 2">
    <name type="scientific">Marinithermofilum abyssi</name>
    <dbReference type="NCBI Taxonomy" id="1571185"/>
    <lineage>
        <taxon>Bacteria</taxon>
        <taxon>Bacillati</taxon>
        <taxon>Bacillota</taxon>
        <taxon>Bacilli</taxon>
        <taxon>Bacillales</taxon>
        <taxon>Thermoactinomycetaceae</taxon>
        <taxon>Marinithermofilum</taxon>
    </lineage>
</organism>
<name>A0A8J2YE36_9BACL</name>
<reference evidence="1" key="2">
    <citation type="submission" date="2020-09" db="EMBL/GenBank/DDBJ databases">
        <authorList>
            <person name="Sun Q."/>
            <person name="Zhou Y."/>
        </authorList>
    </citation>
    <scope>NUCLEOTIDE SEQUENCE</scope>
    <source>
        <strain evidence="1">CGMCC 1.15179</strain>
    </source>
</reference>
<reference evidence="1" key="1">
    <citation type="journal article" date="2014" name="Int. J. Syst. Evol. Microbiol.">
        <title>Complete genome sequence of Corynebacterium casei LMG S-19264T (=DSM 44701T), isolated from a smear-ripened cheese.</title>
        <authorList>
            <consortium name="US DOE Joint Genome Institute (JGI-PGF)"/>
            <person name="Walter F."/>
            <person name="Albersmeier A."/>
            <person name="Kalinowski J."/>
            <person name="Ruckert C."/>
        </authorList>
    </citation>
    <scope>NUCLEOTIDE SEQUENCE</scope>
    <source>
        <strain evidence="1">CGMCC 1.15179</strain>
    </source>
</reference>
<sequence length="59" mass="6419">MLTKANTFNIVPEQIQGGSDVGALVPGFSRWTGEMGDGWGCTWCVRLSSYQYIFATGLT</sequence>
<protein>
    <submittedName>
        <fullName evidence="1">Uncharacterized protein</fullName>
    </submittedName>
</protein>
<dbReference type="AlphaFoldDB" id="A0A8J2YE36"/>
<comment type="caution">
    <text evidence="1">The sequence shown here is derived from an EMBL/GenBank/DDBJ whole genome shotgun (WGS) entry which is preliminary data.</text>
</comment>
<proteinExistence type="predicted"/>
<evidence type="ECO:0000313" key="1">
    <source>
        <dbReference type="EMBL" id="GGE23900.1"/>
    </source>
</evidence>
<evidence type="ECO:0000313" key="2">
    <source>
        <dbReference type="Proteomes" id="UP000625210"/>
    </source>
</evidence>
<dbReference type="EMBL" id="BMHQ01000010">
    <property type="protein sequence ID" value="GGE23900.1"/>
    <property type="molecule type" value="Genomic_DNA"/>
</dbReference>
<accession>A0A8J2YE36</accession>
<dbReference type="Proteomes" id="UP000625210">
    <property type="component" value="Unassembled WGS sequence"/>
</dbReference>
<keyword evidence="2" id="KW-1185">Reference proteome</keyword>